<dbReference type="InterPro" id="IPR044861">
    <property type="entry name" value="IPNS-like_FE2OG_OXY"/>
</dbReference>
<dbReference type="InterPro" id="IPR026992">
    <property type="entry name" value="DIOX_N"/>
</dbReference>
<name>A0ABC8RNN8_9AQUA</name>
<dbReference type="PANTHER" id="PTHR47990">
    <property type="entry name" value="2-OXOGLUTARATE (2OG) AND FE(II)-DEPENDENT OXYGENASE SUPERFAMILY PROTEIN-RELATED"/>
    <property type="match status" value="1"/>
</dbReference>
<dbReference type="Pfam" id="PF14226">
    <property type="entry name" value="DIOX_N"/>
    <property type="match status" value="1"/>
</dbReference>
<keyword evidence="10" id="KW-1185">Reference proteome</keyword>
<dbReference type="GO" id="GO:0016705">
    <property type="term" value="F:oxidoreductase activity, acting on paired donors, with incorporation or reduction of molecular oxygen"/>
    <property type="evidence" value="ECO:0007669"/>
    <property type="project" value="UniProtKB-ARBA"/>
</dbReference>
<dbReference type="FunFam" id="2.60.120.330:FF:000017">
    <property type="entry name" value="2-oxoglutarate-dependent dioxygenase DAO"/>
    <property type="match status" value="1"/>
</dbReference>
<evidence type="ECO:0000256" key="6">
    <source>
        <dbReference type="RuleBase" id="RU003682"/>
    </source>
</evidence>
<keyword evidence="2 6" id="KW-0408">Iron</keyword>
<sequence>MHPMQNQQHYSPTPQPKIPKKRRRKSSMNTSCIPVIDIKDFPGQSEKLIAACEEWGCFRIINHKIPLSLMSEMKAVGESLLSLPMEIKRKTFDGVVGKGYIPPSEINPLYESLGVYDIALAEVFHSFCDRLNVSTHQRETILRYFKAVEELARYIGGKLVEALGLDIPEFMQGWPCQFRLLKYHFTPESVGSNGARMHSDLSYLTILQDDESVGGLELVDKQSGEIIDVEPSPPGTLLVVLGDIAKAWSNGRFYNVKHRVQNKEGKPRVSVVAFFLGPKEAKVEAPLELVGSDLPRAYVPFDVEEYRMVRLSTRSSTGEALEHFRTTSSIKI</sequence>
<keyword evidence="1 6" id="KW-0479">Metal-binding</keyword>
<dbReference type="Pfam" id="PF03171">
    <property type="entry name" value="2OG-FeII_Oxy"/>
    <property type="match status" value="1"/>
</dbReference>
<dbReference type="InterPro" id="IPR027443">
    <property type="entry name" value="IPNS-like_sf"/>
</dbReference>
<evidence type="ECO:0000313" key="10">
    <source>
        <dbReference type="Proteomes" id="UP001642360"/>
    </source>
</evidence>
<evidence type="ECO:0000256" key="7">
    <source>
        <dbReference type="SAM" id="MobiDB-lite"/>
    </source>
</evidence>
<evidence type="ECO:0000256" key="4">
    <source>
        <dbReference type="ARBA" id="ARBA00074102"/>
    </source>
</evidence>
<evidence type="ECO:0000256" key="5">
    <source>
        <dbReference type="ARBA" id="ARBA00076740"/>
    </source>
</evidence>
<feature type="domain" description="Fe2OG dioxygenase" evidence="8">
    <location>
        <begin position="167"/>
        <end position="278"/>
    </location>
</feature>
<comment type="similarity">
    <text evidence="6">Belongs to the iron/ascorbate-dependent oxidoreductase family.</text>
</comment>
<evidence type="ECO:0000313" key="9">
    <source>
        <dbReference type="EMBL" id="CAK9146185.1"/>
    </source>
</evidence>
<evidence type="ECO:0000259" key="8">
    <source>
        <dbReference type="PROSITE" id="PS51471"/>
    </source>
</evidence>
<accession>A0ABC8RNN8</accession>
<comment type="caution">
    <text evidence="9">The sequence shown here is derived from an EMBL/GenBank/DDBJ whole genome shotgun (WGS) entry which is preliminary data.</text>
</comment>
<gene>
    <name evidence="9" type="ORF">ILEXP_LOCUS14019</name>
</gene>
<dbReference type="Gene3D" id="2.60.120.330">
    <property type="entry name" value="B-lactam Antibiotic, Isopenicillin N Synthase, Chain"/>
    <property type="match status" value="1"/>
</dbReference>
<evidence type="ECO:0000256" key="3">
    <source>
        <dbReference type="ARBA" id="ARBA00054658"/>
    </source>
</evidence>
<dbReference type="AlphaFoldDB" id="A0ABC8RNN8"/>
<dbReference type="GO" id="GO:0046872">
    <property type="term" value="F:metal ion binding"/>
    <property type="evidence" value="ECO:0007669"/>
    <property type="project" value="UniProtKB-KW"/>
</dbReference>
<dbReference type="SUPFAM" id="SSF51197">
    <property type="entry name" value="Clavaminate synthase-like"/>
    <property type="match status" value="1"/>
</dbReference>
<feature type="region of interest" description="Disordered" evidence="7">
    <location>
        <begin position="1"/>
        <end position="28"/>
    </location>
</feature>
<dbReference type="InterPro" id="IPR050231">
    <property type="entry name" value="Iron_ascorbate_oxido_reductase"/>
</dbReference>
<dbReference type="EMBL" id="CAUOFW020001547">
    <property type="protein sequence ID" value="CAK9146185.1"/>
    <property type="molecule type" value="Genomic_DNA"/>
</dbReference>
<evidence type="ECO:0000256" key="1">
    <source>
        <dbReference type="ARBA" id="ARBA00022723"/>
    </source>
</evidence>
<dbReference type="InterPro" id="IPR005123">
    <property type="entry name" value="Oxoglu/Fe-dep_dioxygenase_dom"/>
</dbReference>
<evidence type="ECO:0000256" key="2">
    <source>
        <dbReference type="ARBA" id="ARBA00023004"/>
    </source>
</evidence>
<organism evidence="9 10">
    <name type="scientific">Ilex paraguariensis</name>
    <name type="common">yerba mate</name>
    <dbReference type="NCBI Taxonomy" id="185542"/>
    <lineage>
        <taxon>Eukaryota</taxon>
        <taxon>Viridiplantae</taxon>
        <taxon>Streptophyta</taxon>
        <taxon>Embryophyta</taxon>
        <taxon>Tracheophyta</taxon>
        <taxon>Spermatophyta</taxon>
        <taxon>Magnoliopsida</taxon>
        <taxon>eudicotyledons</taxon>
        <taxon>Gunneridae</taxon>
        <taxon>Pentapetalae</taxon>
        <taxon>asterids</taxon>
        <taxon>campanulids</taxon>
        <taxon>Aquifoliales</taxon>
        <taxon>Aquifoliaceae</taxon>
        <taxon>Ilex</taxon>
    </lineage>
</organism>
<dbReference type="PROSITE" id="PS51471">
    <property type="entry name" value="FE2OG_OXY"/>
    <property type="match status" value="1"/>
</dbReference>
<dbReference type="Proteomes" id="UP001642360">
    <property type="component" value="Unassembled WGS sequence"/>
</dbReference>
<proteinExistence type="inferred from homology"/>
<protein>
    <recommendedName>
        <fullName evidence="4">2-oxoglutarate-dependent dioxygenase DAO</fullName>
    </recommendedName>
    <alternativeName>
        <fullName evidence="5">Protein DIOXYGENASE FOR AUXIN OXIDATION</fullName>
    </alternativeName>
</protein>
<feature type="compositionally biased region" description="Polar residues" evidence="7">
    <location>
        <begin position="1"/>
        <end position="11"/>
    </location>
</feature>
<reference evidence="9 10" key="1">
    <citation type="submission" date="2024-02" db="EMBL/GenBank/DDBJ databases">
        <authorList>
            <person name="Vignale AGUSTIN F."/>
            <person name="Sosa J E."/>
            <person name="Modenutti C."/>
        </authorList>
    </citation>
    <scope>NUCLEOTIDE SEQUENCE [LARGE SCALE GENOMIC DNA]</scope>
</reference>
<keyword evidence="6" id="KW-0560">Oxidoreductase</keyword>
<comment type="function">
    <text evidence="3">2-oxoglutarate-dependent dioxygenase essential for auxin catabolism and maintenance of auxin homeostasis in reproductive organs. Catalyzes the irreversible oxidation of indole-3-acetic acid (IAA) to the biologically inactive 2-oxoindole-3-acetic acid (OxIAA).</text>
</comment>